<accession>A0A5C3MPM0</accession>
<dbReference type="PANTHER" id="PTHR23407:SF1">
    <property type="entry name" value="5-FORMYLTETRAHYDROFOLATE CYCLO-LIGASE"/>
    <property type="match status" value="1"/>
</dbReference>
<keyword evidence="7" id="KW-0460">Magnesium</keyword>
<comment type="cofactor">
    <cofactor evidence="7">
        <name>Mg(2+)</name>
        <dbReference type="ChEBI" id="CHEBI:18420"/>
    </cofactor>
</comment>
<dbReference type="GO" id="GO:0035999">
    <property type="term" value="P:tetrahydrofolate interconversion"/>
    <property type="evidence" value="ECO:0007669"/>
    <property type="project" value="TreeGrafter"/>
</dbReference>
<gene>
    <name evidence="8" type="ORF">OE88DRAFT_1637707</name>
</gene>
<name>A0A5C3MPM0_9AGAM</name>
<comment type="catalytic activity">
    <reaction evidence="4 7">
        <text>(6S)-5-formyl-5,6,7,8-tetrahydrofolate + ATP = (6R)-5,10-methenyltetrahydrofolate + ADP + phosphate</text>
        <dbReference type="Rhea" id="RHEA:10488"/>
        <dbReference type="ChEBI" id="CHEBI:30616"/>
        <dbReference type="ChEBI" id="CHEBI:43474"/>
        <dbReference type="ChEBI" id="CHEBI:57455"/>
        <dbReference type="ChEBI" id="CHEBI:57457"/>
        <dbReference type="ChEBI" id="CHEBI:456216"/>
        <dbReference type="EC" id="6.3.3.2"/>
    </reaction>
</comment>
<dbReference type="Proteomes" id="UP000305948">
    <property type="component" value="Unassembled WGS sequence"/>
</dbReference>
<organism evidence="8 9">
    <name type="scientific">Heliocybe sulcata</name>
    <dbReference type="NCBI Taxonomy" id="5364"/>
    <lineage>
        <taxon>Eukaryota</taxon>
        <taxon>Fungi</taxon>
        <taxon>Dikarya</taxon>
        <taxon>Basidiomycota</taxon>
        <taxon>Agaricomycotina</taxon>
        <taxon>Agaricomycetes</taxon>
        <taxon>Gloeophyllales</taxon>
        <taxon>Gloeophyllaceae</taxon>
        <taxon>Heliocybe</taxon>
    </lineage>
</organism>
<evidence type="ECO:0000256" key="3">
    <source>
        <dbReference type="ARBA" id="ARBA00022840"/>
    </source>
</evidence>
<keyword evidence="8" id="KW-0436">Ligase</keyword>
<sequence length="216" mass="23682">MTTVQATKRALRKSVGATLRSLPTANVQEQSHAIASRVLALPAFAKSKTISCYLSMPTGEVDTASLVTEILRAGKALFVPKIDRTIEGRMEFLKVYGEEDLQAFSSGQWGIREPEYILGGQRRMSVEDVASEGLDMILVPGVAFDKSLSRLGHGKGYYDRFISTYTSLPGRKRPLLVALSLREQLLEAGQVPITDNDWKMDTIVSPDGTINTDDTS</sequence>
<feature type="binding site" evidence="6">
    <location>
        <position position="60"/>
    </location>
    <ligand>
        <name>substrate</name>
    </ligand>
</feature>
<dbReference type="EMBL" id="ML213527">
    <property type="protein sequence ID" value="TFK46827.1"/>
    <property type="molecule type" value="Genomic_DNA"/>
</dbReference>
<evidence type="ECO:0000256" key="5">
    <source>
        <dbReference type="ARBA" id="ARBA00038966"/>
    </source>
</evidence>
<evidence type="ECO:0000256" key="4">
    <source>
        <dbReference type="ARBA" id="ARBA00036539"/>
    </source>
</evidence>
<keyword evidence="7" id="KW-0479">Metal-binding</keyword>
<feature type="binding site" evidence="6">
    <location>
        <position position="54"/>
    </location>
    <ligand>
        <name>substrate</name>
    </ligand>
</feature>
<feature type="binding site" evidence="6">
    <location>
        <begin position="150"/>
        <end position="158"/>
    </location>
    <ligand>
        <name>ATP</name>
        <dbReference type="ChEBI" id="CHEBI:30616"/>
    </ligand>
</feature>
<dbReference type="OrthoDB" id="2015992at2759"/>
<dbReference type="NCBIfam" id="TIGR02727">
    <property type="entry name" value="MTHFS_bact"/>
    <property type="match status" value="1"/>
</dbReference>
<dbReference type="STRING" id="5364.A0A5C3MPM0"/>
<comment type="similarity">
    <text evidence="1 7">Belongs to the 5-formyltetrahydrofolate cyclo-ligase family.</text>
</comment>
<dbReference type="GO" id="GO:0005524">
    <property type="term" value="F:ATP binding"/>
    <property type="evidence" value="ECO:0007669"/>
    <property type="project" value="UniProtKB-KW"/>
</dbReference>
<keyword evidence="3 6" id="KW-0067">ATP-binding</keyword>
<dbReference type="GO" id="GO:0046872">
    <property type="term" value="F:metal ion binding"/>
    <property type="evidence" value="ECO:0007669"/>
    <property type="project" value="UniProtKB-KW"/>
</dbReference>
<dbReference type="Pfam" id="PF01812">
    <property type="entry name" value="5-FTHF_cyc-lig"/>
    <property type="match status" value="1"/>
</dbReference>
<dbReference type="PANTHER" id="PTHR23407">
    <property type="entry name" value="ATPASE INHIBITOR/5-FORMYLTETRAHYDROFOLATE CYCLO-LIGASE"/>
    <property type="match status" value="1"/>
</dbReference>
<evidence type="ECO:0000256" key="1">
    <source>
        <dbReference type="ARBA" id="ARBA00010638"/>
    </source>
</evidence>
<keyword evidence="9" id="KW-1185">Reference proteome</keyword>
<reference evidence="8 9" key="1">
    <citation type="journal article" date="2019" name="Nat. Ecol. Evol.">
        <title>Megaphylogeny resolves global patterns of mushroom evolution.</title>
        <authorList>
            <person name="Varga T."/>
            <person name="Krizsan K."/>
            <person name="Foldi C."/>
            <person name="Dima B."/>
            <person name="Sanchez-Garcia M."/>
            <person name="Sanchez-Ramirez S."/>
            <person name="Szollosi G.J."/>
            <person name="Szarkandi J.G."/>
            <person name="Papp V."/>
            <person name="Albert L."/>
            <person name="Andreopoulos W."/>
            <person name="Angelini C."/>
            <person name="Antonin V."/>
            <person name="Barry K.W."/>
            <person name="Bougher N.L."/>
            <person name="Buchanan P."/>
            <person name="Buyck B."/>
            <person name="Bense V."/>
            <person name="Catcheside P."/>
            <person name="Chovatia M."/>
            <person name="Cooper J."/>
            <person name="Damon W."/>
            <person name="Desjardin D."/>
            <person name="Finy P."/>
            <person name="Geml J."/>
            <person name="Haridas S."/>
            <person name="Hughes K."/>
            <person name="Justo A."/>
            <person name="Karasinski D."/>
            <person name="Kautmanova I."/>
            <person name="Kiss B."/>
            <person name="Kocsube S."/>
            <person name="Kotiranta H."/>
            <person name="LaButti K.M."/>
            <person name="Lechner B.E."/>
            <person name="Liimatainen K."/>
            <person name="Lipzen A."/>
            <person name="Lukacs Z."/>
            <person name="Mihaltcheva S."/>
            <person name="Morgado L.N."/>
            <person name="Niskanen T."/>
            <person name="Noordeloos M.E."/>
            <person name="Ohm R.A."/>
            <person name="Ortiz-Santana B."/>
            <person name="Ovrebo C."/>
            <person name="Racz N."/>
            <person name="Riley R."/>
            <person name="Savchenko A."/>
            <person name="Shiryaev A."/>
            <person name="Soop K."/>
            <person name="Spirin V."/>
            <person name="Szebenyi C."/>
            <person name="Tomsovsky M."/>
            <person name="Tulloss R.E."/>
            <person name="Uehling J."/>
            <person name="Grigoriev I.V."/>
            <person name="Vagvolgyi C."/>
            <person name="Papp T."/>
            <person name="Martin F.M."/>
            <person name="Miettinen O."/>
            <person name="Hibbett D.S."/>
            <person name="Nagy L.G."/>
        </authorList>
    </citation>
    <scope>NUCLEOTIDE SEQUENCE [LARGE SCALE GENOMIC DNA]</scope>
    <source>
        <strain evidence="8 9">OMC1185</strain>
    </source>
</reference>
<dbReference type="InterPro" id="IPR037171">
    <property type="entry name" value="NagB/RpiA_transferase-like"/>
</dbReference>
<evidence type="ECO:0000256" key="2">
    <source>
        <dbReference type="ARBA" id="ARBA00022741"/>
    </source>
</evidence>
<proteinExistence type="inferred from homology"/>
<keyword evidence="2 6" id="KW-0547">Nucleotide-binding</keyword>
<dbReference type="SUPFAM" id="SSF100950">
    <property type="entry name" value="NagB/RpiA/CoA transferase-like"/>
    <property type="match status" value="1"/>
</dbReference>
<evidence type="ECO:0000313" key="8">
    <source>
        <dbReference type="EMBL" id="TFK46827.1"/>
    </source>
</evidence>
<evidence type="ECO:0000313" key="9">
    <source>
        <dbReference type="Proteomes" id="UP000305948"/>
    </source>
</evidence>
<dbReference type="Gene3D" id="3.40.50.10420">
    <property type="entry name" value="NagB/RpiA/CoA transferase-like"/>
    <property type="match status" value="1"/>
</dbReference>
<dbReference type="GO" id="GO:0009396">
    <property type="term" value="P:folic acid-containing compound biosynthetic process"/>
    <property type="evidence" value="ECO:0007669"/>
    <property type="project" value="TreeGrafter"/>
</dbReference>
<dbReference type="AlphaFoldDB" id="A0A5C3MPM0"/>
<evidence type="ECO:0000256" key="7">
    <source>
        <dbReference type="RuleBase" id="RU361279"/>
    </source>
</evidence>
<dbReference type="GO" id="GO:0005739">
    <property type="term" value="C:mitochondrion"/>
    <property type="evidence" value="ECO:0007669"/>
    <property type="project" value="TreeGrafter"/>
</dbReference>
<protein>
    <recommendedName>
        <fullName evidence="5 7">5-formyltetrahydrofolate cyclo-ligase</fullName>
        <ecNumber evidence="5 7">6.3.3.2</ecNumber>
    </recommendedName>
</protein>
<dbReference type="InterPro" id="IPR024185">
    <property type="entry name" value="FTHF_cligase-like_sf"/>
</dbReference>
<feature type="binding site" evidence="6">
    <location>
        <begin position="8"/>
        <end position="12"/>
    </location>
    <ligand>
        <name>ATP</name>
        <dbReference type="ChEBI" id="CHEBI:30616"/>
    </ligand>
</feature>
<dbReference type="InterPro" id="IPR002698">
    <property type="entry name" value="FTHF_cligase"/>
</dbReference>
<dbReference type="PIRSF" id="PIRSF006806">
    <property type="entry name" value="FTHF_cligase"/>
    <property type="match status" value="1"/>
</dbReference>
<dbReference type="GO" id="GO:0030272">
    <property type="term" value="F:5-formyltetrahydrofolate cyclo-ligase activity"/>
    <property type="evidence" value="ECO:0007669"/>
    <property type="project" value="UniProtKB-EC"/>
</dbReference>
<dbReference type="EC" id="6.3.3.2" evidence="5 7"/>
<evidence type="ECO:0000256" key="6">
    <source>
        <dbReference type="PIRSR" id="PIRSR006806-1"/>
    </source>
</evidence>